<keyword evidence="2" id="KW-0472">Membrane</keyword>
<protein>
    <recommendedName>
        <fullName evidence="3">DUF3533 domain-containing protein</fullName>
    </recommendedName>
</protein>
<accession>A0A1Q3AD09</accession>
<evidence type="ECO:0000313" key="4">
    <source>
        <dbReference type="EMBL" id="GAV53505.1"/>
    </source>
</evidence>
<comment type="caution">
    <text evidence="4">The sequence shown here is derived from an EMBL/GenBank/DDBJ whole genome shotgun (WGS) entry which is preliminary data.</text>
</comment>
<dbReference type="AlphaFoldDB" id="A0A1Q3AD09"/>
<feature type="compositionally biased region" description="Basic and acidic residues" evidence="1">
    <location>
        <begin position="1"/>
        <end position="12"/>
    </location>
</feature>
<proteinExistence type="predicted"/>
<feature type="transmembrane region" description="Helical" evidence="2">
    <location>
        <begin position="285"/>
        <end position="307"/>
    </location>
</feature>
<dbReference type="OrthoDB" id="2140105at2759"/>
<dbReference type="PANTHER" id="PTHR34814">
    <property type="entry name" value="NITROSOGUANIDINE RESISTANCE PROTEIN SNG1"/>
    <property type="match status" value="1"/>
</dbReference>
<feature type="transmembrane region" description="Helical" evidence="2">
    <location>
        <begin position="79"/>
        <end position="102"/>
    </location>
</feature>
<sequence>MPSTDQERHSSLDEQAYPKYDPVVEGSRYESNKASGQYVPSLISHTNSTNAGADQSGLPLQKQGTRFMSPKVRKLRKKLLFKFLQTTIALSSFLICVLSIYWGAQYNESHFMHKVTVLVIIQDESSQGQPSIAESLPEITQNVPCTWHVYNAREYQNKRNIRAAQIDEEFVHQVHHQDYWMGLNVKPNATNDLVVSLTNASAQPFNFSDYFQVVFESGRNPSTMKTSILPNMQHLERLYEQEVVTSYLPRLVSQRNDDVVRGNLIGASNVHFNYWDYRPFYNPVILSPLQVGLIYCLLLTFFQLGFYTPLHEEMARSLKPRSLFFYRLGVSLSTYFILSLFFCTLSAIFQIDFTKAFGRGGFVVYWMSTWLLMAALGGANENVASIIGLFGFQYVGFWLMSWIVLNISPAFYPLVTNSNFYRYGYMMPIPNAVEIYKVIFLDTSKRAMGRHYGVICAWIALNICLFPVVLSVVSKMKKRDAVSKGDSKKADDG</sequence>
<reference evidence="4 5" key="1">
    <citation type="submission" date="2016-08" db="EMBL/GenBank/DDBJ databases">
        <title>Draft genome sequence of allopolyploid Zygosaccharomyces rouxii.</title>
        <authorList>
            <person name="Watanabe J."/>
            <person name="Uehara K."/>
            <person name="Mogi Y."/>
            <person name="Tsukioka Y."/>
        </authorList>
    </citation>
    <scope>NUCLEOTIDE SEQUENCE [LARGE SCALE GENOMIC DNA]</scope>
    <source>
        <strain evidence="4 5">NBRC 110957</strain>
    </source>
</reference>
<organism evidence="4 5">
    <name type="scientific">Zygosaccharomyces rouxii</name>
    <dbReference type="NCBI Taxonomy" id="4956"/>
    <lineage>
        <taxon>Eukaryota</taxon>
        <taxon>Fungi</taxon>
        <taxon>Dikarya</taxon>
        <taxon>Ascomycota</taxon>
        <taxon>Saccharomycotina</taxon>
        <taxon>Saccharomycetes</taxon>
        <taxon>Saccharomycetales</taxon>
        <taxon>Saccharomycetaceae</taxon>
        <taxon>Zygosaccharomyces</taxon>
    </lineage>
</organism>
<evidence type="ECO:0000256" key="1">
    <source>
        <dbReference type="SAM" id="MobiDB-lite"/>
    </source>
</evidence>
<evidence type="ECO:0000256" key="2">
    <source>
        <dbReference type="SAM" id="Phobius"/>
    </source>
</evidence>
<feature type="domain" description="DUF3533" evidence="3">
    <location>
        <begin position="87"/>
        <end position="464"/>
    </location>
</feature>
<feature type="transmembrane region" description="Helical" evidence="2">
    <location>
        <begin position="383"/>
        <end position="405"/>
    </location>
</feature>
<keyword evidence="2" id="KW-0812">Transmembrane</keyword>
<feature type="region of interest" description="Disordered" evidence="1">
    <location>
        <begin position="1"/>
        <end position="22"/>
    </location>
</feature>
<dbReference type="InterPro" id="IPR022703">
    <property type="entry name" value="DUF3533"/>
</dbReference>
<name>A0A1Q3AD09_ZYGRO</name>
<feature type="transmembrane region" description="Helical" evidence="2">
    <location>
        <begin position="452"/>
        <end position="473"/>
    </location>
</feature>
<dbReference type="Proteomes" id="UP000187013">
    <property type="component" value="Unassembled WGS sequence"/>
</dbReference>
<dbReference type="EMBL" id="BDGX01000036">
    <property type="protein sequence ID" value="GAV53505.1"/>
    <property type="molecule type" value="Genomic_DNA"/>
</dbReference>
<gene>
    <name evidence="4" type="ORF">ZYGR_0AJ00110</name>
</gene>
<keyword evidence="2" id="KW-1133">Transmembrane helix</keyword>
<dbReference type="GO" id="GO:0016020">
    <property type="term" value="C:membrane"/>
    <property type="evidence" value="ECO:0007669"/>
    <property type="project" value="TreeGrafter"/>
</dbReference>
<dbReference type="Pfam" id="PF12051">
    <property type="entry name" value="DUF3533"/>
    <property type="match status" value="1"/>
</dbReference>
<evidence type="ECO:0000313" key="5">
    <source>
        <dbReference type="Proteomes" id="UP000187013"/>
    </source>
</evidence>
<dbReference type="InterPro" id="IPR053001">
    <property type="entry name" value="MNNG_permease-like"/>
</dbReference>
<evidence type="ECO:0000259" key="3">
    <source>
        <dbReference type="Pfam" id="PF12051"/>
    </source>
</evidence>
<feature type="transmembrane region" description="Helical" evidence="2">
    <location>
        <begin position="328"/>
        <end position="351"/>
    </location>
</feature>
<dbReference type="PANTHER" id="PTHR34814:SF1">
    <property type="entry name" value="NITROSOGUANIDINE RESISTANCE PROTEIN SNG1"/>
    <property type="match status" value="1"/>
</dbReference>